<dbReference type="Pfam" id="PF14512">
    <property type="entry name" value="TM1586_NiRdase"/>
    <property type="match status" value="1"/>
</dbReference>
<proteinExistence type="predicted"/>
<organism evidence="2 3">
    <name type="scientific">Clostridium frigidicarnis</name>
    <dbReference type="NCBI Taxonomy" id="84698"/>
    <lineage>
        <taxon>Bacteria</taxon>
        <taxon>Bacillati</taxon>
        <taxon>Bacillota</taxon>
        <taxon>Clostridia</taxon>
        <taxon>Eubacteriales</taxon>
        <taxon>Clostridiaceae</taxon>
        <taxon>Clostridium</taxon>
    </lineage>
</organism>
<dbReference type="InterPro" id="IPR029478">
    <property type="entry name" value="TM1586_NiRdase"/>
</dbReference>
<dbReference type="STRING" id="84698.SAMN04488528_101624"/>
<keyword evidence="3" id="KW-1185">Reference proteome</keyword>
<evidence type="ECO:0000313" key="2">
    <source>
        <dbReference type="EMBL" id="SFB18333.1"/>
    </source>
</evidence>
<protein>
    <submittedName>
        <fullName evidence="2">Nitroreductase family protein</fullName>
    </submittedName>
</protein>
<dbReference type="GO" id="GO:0016491">
    <property type="term" value="F:oxidoreductase activity"/>
    <property type="evidence" value="ECO:0007669"/>
    <property type="project" value="InterPro"/>
</dbReference>
<gene>
    <name evidence="2" type="ORF">SAMN04488528_101624</name>
</gene>
<dbReference type="AlphaFoldDB" id="A0A1I0Z229"/>
<dbReference type="Proteomes" id="UP000198619">
    <property type="component" value="Unassembled WGS sequence"/>
</dbReference>
<name>A0A1I0Z229_9CLOT</name>
<dbReference type="Gene3D" id="3.40.109.10">
    <property type="entry name" value="NADH Oxidase"/>
    <property type="match status" value="1"/>
</dbReference>
<accession>A0A1I0Z229</accession>
<dbReference type="RefSeq" id="WP_177199395.1">
    <property type="nucleotide sequence ID" value="NZ_FOKI01000016.1"/>
</dbReference>
<dbReference type="InterPro" id="IPR000415">
    <property type="entry name" value="Nitroreductase-like"/>
</dbReference>
<evidence type="ECO:0000313" key="3">
    <source>
        <dbReference type="Proteomes" id="UP000198619"/>
    </source>
</evidence>
<sequence length="255" mass="28548">MELKKEWHSAVNFRTSRRAYIDKELGEFEVNRITSLINEVNKEGNLKIQFIKDGSKLMNGFKASYGMISGAKSFIALVGNKNIKNLKSRIGYYGEFIVLECTNLGVGSCWLGGTYDKEECKKHISLSKDDELVCIICLGYVNKDKSLKEKLISKLSKNTMDKNKFLISQDQVPGWVNSGVDSAIKAPSALNKKPVSYSFINGKLKAFITKGNHGFEEVDLGIAMSHFQLGALSNGIYGKWEVENQEYVFKIKSTS</sequence>
<dbReference type="EMBL" id="FOKI01000016">
    <property type="protein sequence ID" value="SFB18333.1"/>
    <property type="molecule type" value="Genomic_DNA"/>
</dbReference>
<reference evidence="2 3" key="1">
    <citation type="submission" date="2016-10" db="EMBL/GenBank/DDBJ databases">
        <authorList>
            <person name="de Groot N.N."/>
        </authorList>
    </citation>
    <scope>NUCLEOTIDE SEQUENCE [LARGE SCALE GENOMIC DNA]</scope>
    <source>
        <strain evidence="2 3">DSM 12271</strain>
    </source>
</reference>
<dbReference type="SUPFAM" id="SSF55469">
    <property type="entry name" value="FMN-dependent nitroreductase-like"/>
    <property type="match status" value="1"/>
</dbReference>
<feature type="domain" description="Putative nitroreductase TM1586" evidence="1">
    <location>
        <begin position="9"/>
        <end position="231"/>
    </location>
</feature>
<dbReference type="Gene3D" id="3.40.109.30">
    <property type="entry name" value="putative nitroreductase (tm1586), domain 2"/>
    <property type="match status" value="1"/>
</dbReference>
<evidence type="ECO:0000259" key="1">
    <source>
        <dbReference type="Pfam" id="PF14512"/>
    </source>
</evidence>